<keyword evidence="3 7" id="KW-0732">Signal</keyword>
<dbReference type="Gene3D" id="3.10.50.40">
    <property type="match status" value="1"/>
</dbReference>
<accession>A0A9D1J2F5</accession>
<dbReference type="InterPro" id="IPR000297">
    <property type="entry name" value="PPIase_PpiC"/>
</dbReference>
<evidence type="ECO:0000256" key="7">
    <source>
        <dbReference type="SAM" id="SignalP"/>
    </source>
</evidence>
<evidence type="ECO:0000256" key="6">
    <source>
        <dbReference type="PROSITE-ProRule" id="PRU00278"/>
    </source>
</evidence>
<proteinExistence type="predicted"/>
<dbReference type="EMBL" id="DVHC01000003">
    <property type="protein sequence ID" value="HIR58432.1"/>
    <property type="molecule type" value="Genomic_DNA"/>
</dbReference>
<dbReference type="GO" id="GO:0003755">
    <property type="term" value="F:peptidyl-prolyl cis-trans isomerase activity"/>
    <property type="evidence" value="ECO:0007669"/>
    <property type="project" value="UniProtKB-KW"/>
</dbReference>
<evidence type="ECO:0000256" key="4">
    <source>
        <dbReference type="ARBA" id="ARBA00023110"/>
    </source>
</evidence>
<gene>
    <name evidence="9" type="ORF">IAB38_00110</name>
</gene>
<dbReference type="PROSITE" id="PS50198">
    <property type="entry name" value="PPIC_PPIASE_2"/>
    <property type="match status" value="1"/>
</dbReference>
<name>A0A9D1J2F5_9FIRM</name>
<comment type="caution">
    <text evidence="9">The sequence shown here is derived from an EMBL/GenBank/DDBJ whole genome shotgun (WGS) entry which is preliminary data.</text>
</comment>
<feature type="domain" description="PpiC" evidence="8">
    <location>
        <begin position="152"/>
        <end position="262"/>
    </location>
</feature>
<reference evidence="9" key="2">
    <citation type="journal article" date="2021" name="PeerJ">
        <title>Extensive microbial diversity within the chicken gut microbiome revealed by metagenomics and culture.</title>
        <authorList>
            <person name="Gilroy R."/>
            <person name="Ravi A."/>
            <person name="Getino M."/>
            <person name="Pursley I."/>
            <person name="Horton D.L."/>
            <person name="Alikhan N.F."/>
            <person name="Baker D."/>
            <person name="Gharbi K."/>
            <person name="Hall N."/>
            <person name="Watson M."/>
            <person name="Adriaenssens E.M."/>
            <person name="Foster-Nyarko E."/>
            <person name="Jarju S."/>
            <person name="Secka A."/>
            <person name="Antonio M."/>
            <person name="Oren A."/>
            <person name="Chaudhuri R.R."/>
            <person name="La Ragione R."/>
            <person name="Hildebrand F."/>
            <person name="Pallen M.J."/>
        </authorList>
    </citation>
    <scope>NUCLEOTIDE SEQUENCE</scope>
    <source>
        <strain evidence="9">CHK184-20233</strain>
    </source>
</reference>
<comment type="catalytic activity">
    <reaction evidence="1">
        <text>[protein]-peptidylproline (omega=180) = [protein]-peptidylproline (omega=0)</text>
        <dbReference type="Rhea" id="RHEA:16237"/>
        <dbReference type="Rhea" id="RHEA-COMP:10747"/>
        <dbReference type="Rhea" id="RHEA-COMP:10748"/>
        <dbReference type="ChEBI" id="CHEBI:83833"/>
        <dbReference type="ChEBI" id="CHEBI:83834"/>
        <dbReference type="EC" id="5.2.1.8"/>
    </reaction>
</comment>
<dbReference type="InterPro" id="IPR046357">
    <property type="entry name" value="PPIase_dom_sf"/>
</dbReference>
<evidence type="ECO:0000313" key="10">
    <source>
        <dbReference type="Proteomes" id="UP000824232"/>
    </source>
</evidence>
<organism evidence="9 10">
    <name type="scientific">Candidatus Onthousia excrementipullorum</name>
    <dbReference type="NCBI Taxonomy" id="2840884"/>
    <lineage>
        <taxon>Bacteria</taxon>
        <taxon>Bacillati</taxon>
        <taxon>Bacillota</taxon>
        <taxon>Bacilli</taxon>
        <taxon>Candidatus Onthousia</taxon>
    </lineage>
</organism>
<evidence type="ECO:0000256" key="3">
    <source>
        <dbReference type="ARBA" id="ARBA00022729"/>
    </source>
</evidence>
<evidence type="ECO:0000256" key="5">
    <source>
        <dbReference type="ARBA" id="ARBA00023235"/>
    </source>
</evidence>
<dbReference type="SUPFAM" id="SSF109998">
    <property type="entry name" value="Triger factor/SurA peptide-binding domain-like"/>
    <property type="match status" value="1"/>
</dbReference>
<feature type="signal peptide" evidence="7">
    <location>
        <begin position="1"/>
        <end position="24"/>
    </location>
</feature>
<dbReference type="EC" id="5.2.1.8" evidence="2"/>
<dbReference type="Pfam" id="PF13616">
    <property type="entry name" value="Rotamase_3"/>
    <property type="match status" value="1"/>
</dbReference>
<keyword evidence="4 6" id="KW-0697">Rotamase</keyword>
<reference evidence="9" key="1">
    <citation type="submission" date="2020-10" db="EMBL/GenBank/DDBJ databases">
        <authorList>
            <person name="Gilroy R."/>
        </authorList>
    </citation>
    <scope>NUCLEOTIDE SEQUENCE</scope>
    <source>
        <strain evidence="9">CHK184-20233</strain>
    </source>
</reference>
<feature type="chain" id="PRO_5038624598" description="peptidylprolyl isomerase" evidence="7">
    <location>
        <begin position="25"/>
        <end position="334"/>
    </location>
</feature>
<dbReference type="Proteomes" id="UP000824232">
    <property type="component" value="Unassembled WGS sequence"/>
</dbReference>
<dbReference type="PANTHER" id="PTHR47245">
    <property type="entry name" value="PEPTIDYLPROLYL ISOMERASE"/>
    <property type="match status" value="1"/>
</dbReference>
<dbReference type="SUPFAM" id="SSF54534">
    <property type="entry name" value="FKBP-like"/>
    <property type="match status" value="1"/>
</dbReference>
<dbReference type="InterPro" id="IPR050245">
    <property type="entry name" value="PrsA_foldase"/>
</dbReference>
<dbReference type="AlphaFoldDB" id="A0A9D1J2F5"/>
<keyword evidence="5 6" id="KW-0413">Isomerase</keyword>
<evidence type="ECO:0000313" key="9">
    <source>
        <dbReference type="EMBL" id="HIR58432.1"/>
    </source>
</evidence>
<dbReference type="PANTHER" id="PTHR47245:SF1">
    <property type="entry name" value="FOLDASE PROTEIN PRSA"/>
    <property type="match status" value="1"/>
</dbReference>
<evidence type="ECO:0000256" key="1">
    <source>
        <dbReference type="ARBA" id="ARBA00000971"/>
    </source>
</evidence>
<sequence length="334" mass="37963">MKKIVKATASLLAICLLVTGCGNKAELKDNNTVVKTDEGKITADALYEELRDKYGISVLVDMIDHQLFDEKYKTDDTEKETINSQIEQMKSQYNNDDEAFQAAIKQYLGVEDEDELRDMLSLEYKRNLAIEDYVKNSVTDDEIQKYYDDEVIGDIKVRHILIKPDTNDDMSTEEKQEAEDKAKKKAEDLIKQLDDGADFEELAKKYSDDTGSASDGGLIDYFNRDDNMDEAFLNASIDLEKGKYTEEPVKSSFGYHIILKVDQKSKPKLKKVKDDIIKTLADDKLNEDASLRYNALIAIREEAGIKFNDDSLKKDYDDLMQQLLDSVNNSSTAS</sequence>
<evidence type="ECO:0000256" key="2">
    <source>
        <dbReference type="ARBA" id="ARBA00013194"/>
    </source>
</evidence>
<evidence type="ECO:0000259" key="8">
    <source>
        <dbReference type="PROSITE" id="PS50198"/>
    </source>
</evidence>
<protein>
    <recommendedName>
        <fullName evidence="2">peptidylprolyl isomerase</fullName>
        <ecNumber evidence="2">5.2.1.8</ecNumber>
    </recommendedName>
</protein>
<dbReference type="PROSITE" id="PS51257">
    <property type="entry name" value="PROKAR_LIPOPROTEIN"/>
    <property type="match status" value="1"/>
</dbReference>
<dbReference type="InterPro" id="IPR027304">
    <property type="entry name" value="Trigger_fact/SurA_dom_sf"/>
</dbReference>